<accession>A0A9E1GL31</accession>
<gene>
    <name evidence="1" type="ORF">KH315_09390</name>
</gene>
<protein>
    <recommendedName>
        <fullName evidence="3">DUF91 domain-containing protein</fullName>
    </recommendedName>
</protein>
<dbReference type="EMBL" id="JAGZYH010000033">
    <property type="protein sequence ID" value="MBS6622356.1"/>
    <property type="molecule type" value="Genomic_DNA"/>
</dbReference>
<organism evidence="1 2">
    <name type="scientific">Faecalibacterium prausnitzii</name>
    <dbReference type="NCBI Taxonomy" id="853"/>
    <lineage>
        <taxon>Bacteria</taxon>
        <taxon>Bacillati</taxon>
        <taxon>Bacillota</taxon>
        <taxon>Clostridia</taxon>
        <taxon>Eubacteriales</taxon>
        <taxon>Oscillospiraceae</taxon>
        <taxon>Faecalibacterium</taxon>
    </lineage>
</organism>
<comment type="caution">
    <text evidence="1">The sequence shown here is derived from an EMBL/GenBank/DDBJ whole genome shotgun (WGS) entry which is preliminary data.</text>
</comment>
<sequence length="361" mass="39392">MGLSGSKLYRLSGGTVIPASEALYPAEADLQQLIAENPQLLLSSPNEGQRLYLLRREQPVRDAPDGPALFSIDHLFIDQDGLPVLVEVKRSTDTRIRREVVGQMLDYASRMRAWSASELRSSASLLDVPDDLWAALDGNLKAERMRLIFAADSIPDSLASMIDFLDRSMDAIEVCGVEIKRYVSEDGAELISSTIVGGGNSPVKQAARYSTIWDADSMAEQLNQRENSAIVPVVAALTSFASSAGLQISYGRGTKFGVCRALRNGRKVFSVTSWEKGHTGLRTAVEVSLPSLVDQTCGTFEEGALRSMLLTFPDASPADAEQFIFGSSQFQYIDLRLLAEPSNLSHFQNAITQIVQAIPEE</sequence>
<evidence type="ECO:0000313" key="1">
    <source>
        <dbReference type="EMBL" id="MBS6622356.1"/>
    </source>
</evidence>
<name>A0A9E1GL31_9FIRM</name>
<evidence type="ECO:0000313" key="2">
    <source>
        <dbReference type="Proteomes" id="UP000811365"/>
    </source>
</evidence>
<dbReference type="Proteomes" id="UP000811365">
    <property type="component" value="Unassembled WGS sequence"/>
</dbReference>
<dbReference type="GO" id="GO:0003676">
    <property type="term" value="F:nucleic acid binding"/>
    <property type="evidence" value="ECO:0007669"/>
    <property type="project" value="InterPro"/>
</dbReference>
<evidence type="ECO:0008006" key="3">
    <source>
        <dbReference type="Google" id="ProtNLM"/>
    </source>
</evidence>
<dbReference type="Gene3D" id="3.40.1350.10">
    <property type="match status" value="1"/>
</dbReference>
<dbReference type="AlphaFoldDB" id="A0A9E1GL31"/>
<reference evidence="1" key="1">
    <citation type="submission" date="2021-02" db="EMBL/GenBank/DDBJ databases">
        <title>Infant gut strain persistence is associated with maternal origin, phylogeny, and functional potential including surface adhesion and iron acquisition.</title>
        <authorList>
            <person name="Lou Y.C."/>
        </authorList>
    </citation>
    <scope>NUCLEOTIDE SEQUENCE</scope>
    <source>
        <strain evidence="1">L2_039_000G1_dasL2_039_000G1_maxbin2.maxbin.077</strain>
    </source>
</reference>
<proteinExistence type="predicted"/>
<dbReference type="InterPro" id="IPR011856">
    <property type="entry name" value="tRNA_endonuc-like_dom_sf"/>
</dbReference>